<dbReference type="InterPro" id="IPR016189">
    <property type="entry name" value="Transl_init_fac_IF2/IF5_N"/>
</dbReference>
<dbReference type="SMART" id="SM00653">
    <property type="entry name" value="eIF2B_5"/>
    <property type="match status" value="1"/>
</dbReference>
<dbReference type="AlphaFoldDB" id="A0A5E8CKR6"/>
<sequence length="146" mass="17041">MANQQEFELLINNLYEVLADNDSDNSTISKKIPNPMIKMFPRKIHWINFYPTTVALSRDFNHIKNYIISELGINISMKNSLDMRQGIILHTKCREKELKSLLGKYFLKYIQCKSCNSDNTTMEKLVGISKLYQIKCKKCFSTFNTT</sequence>
<organism evidence="2">
    <name type="scientific">seawater metagenome</name>
    <dbReference type="NCBI Taxonomy" id="1561972"/>
    <lineage>
        <taxon>unclassified sequences</taxon>
        <taxon>metagenomes</taxon>
        <taxon>ecological metagenomes</taxon>
    </lineage>
</organism>
<dbReference type="SUPFAM" id="SSF100966">
    <property type="entry name" value="Translation initiation factor 2 beta, aIF2beta, N-terminal domain"/>
    <property type="match status" value="1"/>
</dbReference>
<accession>A0A5E8CKR6</accession>
<evidence type="ECO:0000313" key="2">
    <source>
        <dbReference type="EMBL" id="VVU95324.1"/>
    </source>
</evidence>
<dbReference type="EMBL" id="CABVLZ010000004">
    <property type="protein sequence ID" value="VVU95324.1"/>
    <property type="molecule type" value="Genomic_DNA"/>
</dbReference>
<proteinExistence type="predicted"/>
<name>A0A5E8CKR6_9ZZZZ</name>
<gene>
    <name evidence="2" type="ORF">CPAV1605_1075</name>
</gene>
<dbReference type="InterPro" id="IPR002735">
    <property type="entry name" value="Transl_init_fac_IF2/IF5_dom"/>
</dbReference>
<evidence type="ECO:0000259" key="1">
    <source>
        <dbReference type="SMART" id="SM00653"/>
    </source>
</evidence>
<feature type="domain" description="Translation initiation factor IF2/IF5" evidence="1">
    <location>
        <begin position="28"/>
        <end position="142"/>
    </location>
</feature>
<dbReference type="GO" id="GO:0003743">
    <property type="term" value="F:translation initiation factor activity"/>
    <property type="evidence" value="ECO:0007669"/>
    <property type="project" value="InterPro"/>
</dbReference>
<protein>
    <submittedName>
        <fullName evidence="2">Domain found in IF2B/IF5</fullName>
    </submittedName>
</protein>
<dbReference type="Pfam" id="PF01873">
    <property type="entry name" value="eIF-5_eIF-2B"/>
    <property type="match status" value="1"/>
</dbReference>
<reference evidence="2" key="1">
    <citation type="submission" date="2019-09" db="EMBL/GenBank/DDBJ databases">
        <authorList>
            <person name="Needham M D."/>
        </authorList>
    </citation>
    <scope>NUCLEOTIDE SEQUENCE</scope>
</reference>
<dbReference type="Gene3D" id="3.30.30.170">
    <property type="match status" value="1"/>
</dbReference>